<feature type="transmembrane region" description="Helical" evidence="1">
    <location>
        <begin position="15"/>
        <end position="36"/>
    </location>
</feature>
<evidence type="ECO:0000256" key="1">
    <source>
        <dbReference type="SAM" id="Phobius"/>
    </source>
</evidence>
<sequence length="273" mass="32257">MSYIRLGWKSIKEQFYVVIILFLYQLLWGFFLYKLINSVVVRFLQRYPDPAPNEISQTLFLMEGQLRILSSSSFRLYLWMLIGMLLLRMIVTPLIRAGIYNGLIQARDEEKGLPFFTGMKKLWKPVILFYWLEIILLCTPAYWIIPKLKPILLGSIHNAPMLLHTLPYIAGWFIYGYLLHQIILYMQFGLISRSGPFRSVLVYVRYIFPSIGISLVIGGYTLFIFGLFTAVSWIWAGFLALLLQQAYHFFRSLFDVWQITSQYQLWYNRSHKN</sequence>
<feature type="transmembrane region" description="Helical" evidence="1">
    <location>
        <begin position="126"/>
        <end position="145"/>
    </location>
</feature>
<evidence type="ECO:0000313" key="2">
    <source>
        <dbReference type="EMBL" id="MBP1938598.1"/>
    </source>
</evidence>
<proteinExistence type="predicted"/>
<evidence type="ECO:0000313" key="3">
    <source>
        <dbReference type="Proteomes" id="UP001519273"/>
    </source>
</evidence>
<feature type="transmembrane region" description="Helical" evidence="1">
    <location>
        <begin position="76"/>
        <end position="95"/>
    </location>
</feature>
<dbReference type="RefSeq" id="WP_209853226.1">
    <property type="nucleotide sequence ID" value="NZ_CBCRVE010000018.1"/>
</dbReference>
<evidence type="ECO:0008006" key="4">
    <source>
        <dbReference type="Google" id="ProtNLM"/>
    </source>
</evidence>
<reference evidence="2 3" key="1">
    <citation type="submission" date="2021-03" db="EMBL/GenBank/DDBJ databases">
        <title>Genomic Encyclopedia of Type Strains, Phase IV (KMG-IV): sequencing the most valuable type-strain genomes for metagenomic binning, comparative biology and taxonomic classification.</title>
        <authorList>
            <person name="Goeker M."/>
        </authorList>
    </citation>
    <scope>NUCLEOTIDE SEQUENCE [LARGE SCALE GENOMIC DNA]</scope>
    <source>
        <strain evidence="2 3">DSM 23491</strain>
    </source>
</reference>
<feature type="transmembrane region" description="Helical" evidence="1">
    <location>
        <begin position="223"/>
        <end position="243"/>
    </location>
</feature>
<keyword evidence="1" id="KW-0472">Membrane</keyword>
<keyword evidence="1" id="KW-0812">Transmembrane</keyword>
<name>A0ABS4H7T1_9BACL</name>
<organism evidence="2 3">
    <name type="scientific">Paenibacillus sediminis</name>
    <dbReference type="NCBI Taxonomy" id="664909"/>
    <lineage>
        <taxon>Bacteria</taxon>
        <taxon>Bacillati</taxon>
        <taxon>Bacillota</taxon>
        <taxon>Bacilli</taxon>
        <taxon>Bacillales</taxon>
        <taxon>Paenibacillaceae</taxon>
        <taxon>Paenibacillus</taxon>
    </lineage>
</organism>
<feature type="transmembrane region" description="Helical" evidence="1">
    <location>
        <begin position="165"/>
        <end position="188"/>
    </location>
</feature>
<dbReference type="EMBL" id="JAGGKP010000018">
    <property type="protein sequence ID" value="MBP1938598.1"/>
    <property type="molecule type" value="Genomic_DNA"/>
</dbReference>
<dbReference type="Proteomes" id="UP001519273">
    <property type="component" value="Unassembled WGS sequence"/>
</dbReference>
<keyword evidence="1" id="KW-1133">Transmembrane helix</keyword>
<feature type="transmembrane region" description="Helical" evidence="1">
    <location>
        <begin position="200"/>
        <end position="217"/>
    </location>
</feature>
<keyword evidence="3" id="KW-1185">Reference proteome</keyword>
<gene>
    <name evidence="2" type="ORF">J2Z20_003538</name>
</gene>
<accession>A0ABS4H7T1</accession>
<comment type="caution">
    <text evidence="2">The sequence shown here is derived from an EMBL/GenBank/DDBJ whole genome shotgun (WGS) entry which is preliminary data.</text>
</comment>
<protein>
    <recommendedName>
        <fullName evidence="4">DUF975 family protein</fullName>
    </recommendedName>
</protein>